<dbReference type="CDD" id="cd00729">
    <property type="entry name" value="rubredoxin_SM"/>
    <property type="match status" value="1"/>
</dbReference>
<feature type="domain" description="Ferritin-like diiron" evidence="6">
    <location>
        <begin position="12"/>
        <end position="144"/>
    </location>
</feature>
<dbReference type="AlphaFoldDB" id="A0A126QYP0"/>
<keyword evidence="5" id="KW-0408">Iron</keyword>
<dbReference type="InterPro" id="IPR052364">
    <property type="entry name" value="Rubrerythrin"/>
</dbReference>
<dbReference type="Gene3D" id="1.20.1260.10">
    <property type="match status" value="1"/>
</dbReference>
<evidence type="ECO:0000313" key="9">
    <source>
        <dbReference type="Proteomes" id="UP000066376"/>
    </source>
</evidence>
<dbReference type="InterPro" id="IPR012347">
    <property type="entry name" value="Ferritin-like"/>
</dbReference>
<reference evidence="8" key="4">
    <citation type="submission" date="2016-10" db="EMBL/GenBank/DDBJ databases">
        <authorList>
            <person name="de Groot N.N."/>
        </authorList>
    </citation>
    <scope>NUCLEOTIDE SEQUENCE [LARGE SCALE GENOMIC DNA]</scope>
    <source>
        <strain evidence="8">DSM 16632</strain>
    </source>
</reference>
<gene>
    <name evidence="8" type="ORF">SAMN02910297_01663</name>
    <name evidence="7" type="ORF">YLM1_0378</name>
</gene>
<dbReference type="GO" id="GO:0016491">
    <property type="term" value="F:oxidoreductase activity"/>
    <property type="evidence" value="ECO:0007669"/>
    <property type="project" value="InterPro"/>
</dbReference>
<name>A0A126QYP0_METOL</name>
<dbReference type="PATRIC" id="fig|294671.3.peg.381"/>
<dbReference type="InterPro" id="IPR009040">
    <property type="entry name" value="Ferritin-like_diiron"/>
</dbReference>
<dbReference type="EMBL" id="FOTL01000034">
    <property type="protein sequence ID" value="SFL74766.1"/>
    <property type="molecule type" value="Genomic_DNA"/>
</dbReference>
<dbReference type="GO" id="GO:0046872">
    <property type="term" value="F:metal ion binding"/>
    <property type="evidence" value="ECO:0007669"/>
    <property type="project" value="UniProtKB-KW"/>
</dbReference>
<dbReference type="InterPro" id="IPR003251">
    <property type="entry name" value="Rr_diiron-bd_dom"/>
</dbReference>
<evidence type="ECO:0000256" key="5">
    <source>
        <dbReference type="ARBA" id="ARBA00023004"/>
    </source>
</evidence>
<dbReference type="KEGG" id="mol:YLM1_0378"/>
<dbReference type="InterPro" id="IPR009078">
    <property type="entry name" value="Ferritin-like_SF"/>
</dbReference>
<dbReference type="InterPro" id="IPR048574">
    <property type="entry name" value="RUBY_RBDX"/>
</dbReference>
<dbReference type="Gene3D" id="2.20.28.10">
    <property type="match status" value="1"/>
</dbReference>
<evidence type="ECO:0000313" key="7">
    <source>
        <dbReference type="EMBL" id="AMK14938.1"/>
    </source>
</evidence>
<keyword evidence="4" id="KW-0249">Electron transport</keyword>
<keyword evidence="2" id="KW-0813">Transport</keyword>
<evidence type="ECO:0000256" key="4">
    <source>
        <dbReference type="ARBA" id="ARBA00022982"/>
    </source>
</evidence>
<dbReference type="NCBIfam" id="NF045767">
    <property type="entry name" value="RuberyRbr"/>
    <property type="match status" value="1"/>
</dbReference>
<dbReference type="PANTHER" id="PTHR43865:SF1">
    <property type="entry name" value="RUBRERYTHRIN-RELATED"/>
    <property type="match status" value="1"/>
</dbReference>
<accession>A0A126QYP0</accession>
<dbReference type="CDD" id="cd01041">
    <property type="entry name" value="Rubrerythrin"/>
    <property type="match status" value="1"/>
</dbReference>
<evidence type="ECO:0000256" key="2">
    <source>
        <dbReference type="ARBA" id="ARBA00022448"/>
    </source>
</evidence>
<dbReference type="SUPFAM" id="SSF47240">
    <property type="entry name" value="Ferritin-like"/>
    <property type="match status" value="1"/>
</dbReference>
<evidence type="ECO:0000256" key="1">
    <source>
        <dbReference type="ARBA" id="ARBA00001965"/>
    </source>
</evidence>
<dbReference type="Pfam" id="PF21349">
    <property type="entry name" value="RUBY_RBDX"/>
    <property type="match status" value="1"/>
</dbReference>
<evidence type="ECO:0000259" key="6">
    <source>
        <dbReference type="PROSITE" id="PS50905"/>
    </source>
</evidence>
<keyword evidence="3" id="KW-0479">Metal-binding</keyword>
<keyword evidence="9" id="KW-1185">Reference proteome</keyword>
<dbReference type="Proteomes" id="UP000183442">
    <property type="component" value="Unassembled WGS sequence"/>
</dbReference>
<organism evidence="7 9">
    <name type="scientific">Methanobrevibacter olleyae</name>
    <dbReference type="NCBI Taxonomy" id="294671"/>
    <lineage>
        <taxon>Archaea</taxon>
        <taxon>Methanobacteriati</taxon>
        <taxon>Methanobacteriota</taxon>
        <taxon>Methanomada group</taxon>
        <taxon>Methanobacteria</taxon>
        <taxon>Methanobacteriales</taxon>
        <taxon>Methanobacteriaceae</taxon>
        <taxon>Methanobrevibacter</taxon>
    </lineage>
</organism>
<dbReference type="SUPFAM" id="SSF57802">
    <property type="entry name" value="Rubredoxin-like"/>
    <property type="match status" value="1"/>
</dbReference>
<evidence type="ECO:0000313" key="10">
    <source>
        <dbReference type="Proteomes" id="UP000183442"/>
    </source>
</evidence>
<evidence type="ECO:0000256" key="3">
    <source>
        <dbReference type="ARBA" id="ARBA00022723"/>
    </source>
</evidence>
<dbReference type="Pfam" id="PF02915">
    <property type="entry name" value="Rubrerythrin"/>
    <property type="match status" value="1"/>
</dbReference>
<proteinExistence type="predicted"/>
<dbReference type="EMBL" id="CP014265">
    <property type="protein sequence ID" value="AMK14938.1"/>
    <property type="molecule type" value="Genomic_DNA"/>
</dbReference>
<comment type="cofactor">
    <cofactor evidence="1">
        <name>Fe(3+)</name>
        <dbReference type="ChEBI" id="CHEBI:29034"/>
    </cofactor>
</comment>
<dbReference type="STRING" id="294671.YLM1_0378"/>
<reference evidence="7 9" key="1">
    <citation type="journal article" date="2016" name="Genome Announc.">
        <title>Draft Genome Sequence of the Rumen Methanogen Methanobrevibacter olleyae YLM1.</title>
        <authorList>
            <person name="Kelly W.J."/>
            <person name="Li D."/>
            <person name="Lambie S.C."/>
            <person name="Cox F."/>
            <person name="Attwood G.T."/>
            <person name="Altermann E."/>
            <person name="Leahy S.C."/>
        </authorList>
    </citation>
    <scope>NUCLEOTIDE SEQUENCE [LARGE SCALE GENOMIC DNA]</scope>
    <source>
        <strain evidence="7 9">YLM1</strain>
    </source>
</reference>
<protein>
    <submittedName>
        <fullName evidence="7 8">Rubrerythrin</fullName>
    </submittedName>
</protein>
<sequence>MNVKILGDYMADLKGTKTEANLQAAFAGESQAHTKYQYYASKAKKEGYVQIHDIFMETSKNEKEHAKIWFKLLHEGDIPDTIANLNAAADGENEEWTSMYKEFAETAIEEGFDEIAGLFTMVGNIEKEHEGRYRTLLANVEEENVFKKEEEIEWKCINCGHIIKGTDSPVICPVCKHPQSYFEERATNFK</sequence>
<dbReference type="PROSITE" id="PS50905">
    <property type="entry name" value="FERRITIN_LIKE"/>
    <property type="match status" value="1"/>
</dbReference>
<dbReference type="PANTHER" id="PTHR43865">
    <property type="entry name" value="RUBRERYTHRIN-RELATED"/>
    <property type="match status" value="1"/>
</dbReference>
<reference evidence="10" key="3">
    <citation type="submission" date="2016-10" db="EMBL/GenBank/DDBJ databases">
        <authorList>
            <person name="Varghese N."/>
        </authorList>
    </citation>
    <scope>NUCLEOTIDE SEQUENCE [LARGE SCALE GENOMIC DNA]</scope>
    <source>
        <strain evidence="10">DSM 16632</strain>
    </source>
</reference>
<reference evidence="9" key="2">
    <citation type="submission" date="2016-02" db="EMBL/GenBank/DDBJ databases">
        <title>The draft genome sequence of the rumen methanogen Methanobrevibacter olleyae YLM1.</title>
        <authorList>
            <consortium name="New Zealand Agricultural Greenhouse Gas Research Centre/Pastoral Greenhouse Gas Research Consortium"/>
            <person name="Kelly W.J."/>
            <person name="Li D."/>
            <person name="Lambie S.C."/>
            <person name="Attwood G.T."/>
            <person name="Altermann E."/>
            <person name="Leahy S.C."/>
        </authorList>
    </citation>
    <scope>NUCLEOTIDE SEQUENCE [LARGE SCALE GENOMIC DNA]</scope>
    <source>
        <strain evidence="9">YLM1</strain>
    </source>
</reference>
<evidence type="ECO:0000313" key="8">
    <source>
        <dbReference type="EMBL" id="SFL74766.1"/>
    </source>
</evidence>
<dbReference type="Proteomes" id="UP000066376">
    <property type="component" value="Chromosome"/>
</dbReference>